<dbReference type="InterPro" id="IPR050469">
    <property type="entry name" value="Diguanylate_Cyclase"/>
</dbReference>
<evidence type="ECO:0000256" key="1">
    <source>
        <dbReference type="ARBA" id="ARBA00012528"/>
    </source>
</evidence>
<comment type="catalytic activity">
    <reaction evidence="2">
        <text>2 GTP = 3',3'-c-di-GMP + 2 diphosphate</text>
        <dbReference type="Rhea" id="RHEA:24898"/>
        <dbReference type="ChEBI" id="CHEBI:33019"/>
        <dbReference type="ChEBI" id="CHEBI:37565"/>
        <dbReference type="ChEBI" id="CHEBI:58805"/>
        <dbReference type="EC" id="2.7.7.65"/>
    </reaction>
</comment>
<dbReference type="Proteomes" id="UP001595957">
    <property type="component" value="Unassembled WGS sequence"/>
</dbReference>
<organism evidence="5 6">
    <name type="scientific">Sphingobium tyrosinilyticum</name>
    <dbReference type="NCBI Taxonomy" id="2715436"/>
    <lineage>
        <taxon>Bacteria</taxon>
        <taxon>Pseudomonadati</taxon>
        <taxon>Pseudomonadota</taxon>
        <taxon>Alphaproteobacteria</taxon>
        <taxon>Sphingomonadales</taxon>
        <taxon>Sphingomonadaceae</taxon>
        <taxon>Sphingobium</taxon>
    </lineage>
</organism>
<feature type="transmembrane region" description="Helical" evidence="3">
    <location>
        <begin position="103"/>
        <end position="124"/>
    </location>
</feature>
<evidence type="ECO:0000313" key="5">
    <source>
        <dbReference type="EMBL" id="MFC4595884.1"/>
    </source>
</evidence>
<reference evidence="6" key="1">
    <citation type="journal article" date="2019" name="Int. J. Syst. Evol. Microbiol.">
        <title>The Global Catalogue of Microorganisms (GCM) 10K type strain sequencing project: providing services to taxonomists for standard genome sequencing and annotation.</title>
        <authorList>
            <consortium name="The Broad Institute Genomics Platform"/>
            <consortium name="The Broad Institute Genome Sequencing Center for Infectious Disease"/>
            <person name="Wu L."/>
            <person name="Ma J."/>
        </authorList>
    </citation>
    <scope>NUCLEOTIDE SEQUENCE [LARGE SCALE GENOMIC DNA]</scope>
    <source>
        <strain evidence="6">NBRC 103632</strain>
    </source>
</reference>
<dbReference type="Gene3D" id="3.30.70.270">
    <property type="match status" value="1"/>
</dbReference>
<keyword evidence="3" id="KW-1133">Transmembrane helix</keyword>
<dbReference type="InterPro" id="IPR000160">
    <property type="entry name" value="GGDEF_dom"/>
</dbReference>
<keyword evidence="3" id="KW-0812">Transmembrane</keyword>
<dbReference type="NCBIfam" id="TIGR00254">
    <property type="entry name" value="GGDEF"/>
    <property type="match status" value="1"/>
</dbReference>
<dbReference type="InterPro" id="IPR029787">
    <property type="entry name" value="Nucleotide_cyclase"/>
</dbReference>
<evidence type="ECO:0000259" key="4">
    <source>
        <dbReference type="PROSITE" id="PS50887"/>
    </source>
</evidence>
<protein>
    <recommendedName>
        <fullName evidence="1">diguanylate cyclase</fullName>
        <ecNumber evidence="1">2.7.7.65</ecNumber>
    </recommendedName>
</protein>
<dbReference type="SUPFAM" id="SSF55073">
    <property type="entry name" value="Nucleotide cyclase"/>
    <property type="match status" value="1"/>
</dbReference>
<name>A0ABV9F6K3_9SPHN</name>
<evidence type="ECO:0000313" key="6">
    <source>
        <dbReference type="Proteomes" id="UP001595957"/>
    </source>
</evidence>
<dbReference type="Pfam" id="PF00990">
    <property type="entry name" value="GGDEF"/>
    <property type="match status" value="1"/>
</dbReference>
<feature type="domain" description="GGDEF" evidence="4">
    <location>
        <begin position="165"/>
        <end position="296"/>
    </location>
</feature>
<dbReference type="PANTHER" id="PTHR45138:SF9">
    <property type="entry name" value="DIGUANYLATE CYCLASE DGCM-RELATED"/>
    <property type="match status" value="1"/>
</dbReference>
<feature type="transmembrane region" description="Helical" evidence="3">
    <location>
        <begin position="33"/>
        <end position="65"/>
    </location>
</feature>
<proteinExistence type="predicted"/>
<dbReference type="PROSITE" id="PS50887">
    <property type="entry name" value="GGDEF"/>
    <property type="match status" value="1"/>
</dbReference>
<dbReference type="EMBL" id="JBHSFZ010000059">
    <property type="protein sequence ID" value="MFC4595884.1"/>
    <property type="molecule type" value="Genomic_DNA"/>
</dbReference>
<dbReference type="PANTHER" id="PTHR45138">
    <property type="entry name" value="REGULATORY COMPONENTS OF SENSORY TRANSDUCTION SYSTEM"/>
    <property type="match status" value="1"/>
</dbReference>
<evidence type="ECO:0000256" key="3">
    <source>
        <dbReference type="SAM" id="Phobius"/>
    </source>
</evidence>
<dbReference type="SMART" id="SM00267">
    <property type="entry name" value="GGDEF"/>
    <property type="match status" value="1"/>
</dbReference>
<comment type="caution">
    <text evidence="5">The sequence shown here is derived from an EMBL/GenBank/DDBJ whole genome shotgun (WGS) entry which is preliminary data.</text>
</comment>
<gene>
    <name evidence="5" type="ORF">ACFO3E_17120</name>
</gene>
<accession>A0ABV9F6K3</accession>
<keyword evidence="3" id="KW-0472">Membrane</keyword>
<dbReference type="CDD" id="cd01949">
    <property type="entry name" value="GGDEF"/>
    <property type="match status" value="1"/>
</dbReference>
<dbReference type="EC" id="2.7.7.65" evidence="1"/>
<evidence type="ECO:0000256" key="2">
    <source>
        <dbReference type="ARBA" id="ARBA00034247"/>
    </source>
</evidence>
<keyword evidence="6" id="KW-1185">Reference proteome</keyword>
<feature type="transmembrane region" description="Helical" evidence="3">
    <location>
        <begin position="77"/>
        <end position="97"/>
    </location>
</feature>
<sequence>MSLPVFEWGTDVNRHLPGGRLAAQLDALSREEVWLAIVTGTAIVAFLDYSLPAAGLAPVYIVMICGACWGLGAREGYLVAASAALLSVASAIRYGIIANSEMAMMQVGIRVLPLLFLAATVTSFRRSYDRERFLARHDPMTHMLNKEVFKRCARNMIEDAARAGHILLLLVFDLDDFKAVNSRGGHQAGDEVIGRFADALLAARRSDGLVGRVGGDEFSYLTRVTSAQEASNVANSLHAHLTAVLADGRHPVTCSIGALLIAPERRQDFQRLMHAADLAMYQAKSGGKDSVQLLHAGRCGENSGRSRHGGLVRGEL</sequence>
<dbReference type="InterPro" id="IPR043128">
    <property type="entry name" value="Rev_trsase/Diguanyl_cyclase"/>
</dbReference>